<dbReference type="Proteomes" id="UP000654075">
    <property type="component" value="Unassembled WGS sequence"/>
</dbReference>
<evidence type="ECO:0000313" key="2">
    <source>
        <dbReference type="Proteomes" id="UP000654075"/>
    </source>
</evidence>
<gene>
    <name evidence="1" type="ORF">PGLA1383_LOCUS40219</name>
</gene>
<organism evidence="1 2">
    <name type="scientific">Polarella glacialis</name>
    <name type="common">Dinoflagellate</name>
    <dbReference type="NCBI Taxonomy" id="89957"/>
    <lineage>
        <taxon>Eukaryota</taxon>
        <taxon>Sar</taxon>
        <taxon>Alveolata</taxon>
        <taxon>Dinophyceae</taxon>
        <taxon>Suessiales</taxon>
        <taxon>Suessiaceae</taxon>
        <taxon>Polarella</taxon>
    </lineage>
</organism>
<sequence>IASWSLSQRQCCEAVPQRSLARSLPKRSCREVTTSSGRWPPIGFQSTWPRTLPCTLARRHSQRLPSSTCRERGRSCA</sequence>
<evidence type="ECO:0000313" key="1">
    <source>
        <dbReference type="EMBL" id="CAE8622853.1"/>
    </source>
</evidence>
<name>A0A813G7B0_POLGL</name>
<dbReference type="EMBL" id="CAJNNV010028071">
    <property type="protein sequence ID" value="CAE8622853.1"/>
    <property type="molecule type" value="Genomic_DNA"/>
</dbReference>
<keyword evidence="2" id="KW-1185">Reference proteome</keyword>
<feature type="non-terminal residue" evidence="1">
    <location>
        <position position="1"/>
    </location>
</feature>
<accession>A0A813G7B0</accession>
<protein>
    <submittedName>
        <fullName evidence="1">Uncharacterized protein</fullName>
    </submittedName>
</protein>
<comment type="caution">
    <text evidence="1">The sequence shown here is derived from an EMBL/GenBank/DDBJ whole genome shotgun (WGS) entry which is preliminary data.</text>
</comment>
<proteinExistence type="predicted"/>
<dbReference type="AlphaFoldDB" id="A0A813G7B0"/>
<reference evidence="1" key="1">
    <citation type="submission" date="2021-02" db="EMBL/GenBank/DDBJ databases">
        <authorList>
            <person name="Dougan E. K."/>
            <person name="Rhodes N."/>
            <person name="Thang M."/>
            <person name="Chan C."/>
        </authorList>
    </citation>
    <scope>NUCLEOTIDE SEQUENCE</scope>
</reference>